<dbReference type="Gene3D" id="3.30.390.30">
    <property type="match status" value="1"/>
</dbReference>
<organism evidence="6 7">
    <name type="scientific">Planococcus massiliensis</name>
    <dbReference type="NCBI Taxonomy" id="1499687"/>
    <lineage>
        <taxon>Bacteria</taxon>
        <taxon>Bacillati</taxon>
        <taxon>Bacillota</taxon>
        <taxon>Bacilli</taxon>
        <taxon>Bacillales</taxon>
        <taxon>Caryophanaceae</taxon>
        <taxon>Planococcus</taxon>
    </lineage>
</organism>
<dbReference type="InterPro" id="IPR010865">
    <property type="entry name" value="DUF1499"/>
</dbReference>
<keyword evidence="2" id="KW-0285">Flavoprotein</keyword>
<dbReference type="RefSeq" id="WP_052650513.1">
    <property type="nucleotide sequence ID" value="NZ_CCXS01000001.1"/>
</dbReference>
<comment type="cofactor">
    <cofactor evidence="1">
        <name>FAD</name>
        <dbReference type="ChEBI" id="CHEBI:57692"/>
    </cofactor>
</comment>
<dbReference type="PRINTS" id="PR00368">
    <property type="entry name" value="FADPNR"/>
</dbReference>
<dbReference type="PANTHER" id="PTHR43014:SF4">
    <property type="entry name" value="PYRIDINE NUCLEOTIDE-DISULFIDE OXIDOREDUCTASE RCLA-RELATED"/>
    <property type="match status" value="1"/>
</dbReference>
<dbReference type="Pfam" id="PF07992">
    <property type="entry name" value="Pyr_redox_2"/>
    <property type="match status" value="1"/>
</dbReference>
<evidence type="ECO:0000256" key="2">
    <source>
        <dbReference type="ARBA" id="ARBA00022630"/>
    </source>
</evidence>
<dbReference type="SUPFAM" id="SSF51905">
    <property type="entry name" value="FAD/NAD(P)-binding domain"/>
    <property type="match status" value="1"/>
</dbReference>
<dbReference type="Proteomes" id="UP000043699">
    <property type="component" value="Unassembled WGS sequence"/>
</dbReference>
<reference evidence="6 7" key="1">
    <citation type="submission" date="2014-09" db="EMBL/GenBank/DDBJ databases">
        <authorList>
            <person name="Urmite Genomes Urmite Genomes"/>
        </authorList>
    </citation>
    <scope>NUCLEOTIDE SEQUENCE [LARGE SCALE GENOMIC DNA]</scope>
    <source>
        <strain evidence="6 7">ES2</strain>
    </source>
</reference>
<evidence type="ECO:0000313" key="6">
    <source>
        <dbReference type="EMBL" id="CEG21758.1"/>
    </source>
</evidence>
<proteinExistence type="predicted"/>
<evidence type="ECO:0000313" key="7">
    <source>
        <dbReference type="Proteomes" id="UP000043699"/>
    </source>
</evidence>
<dbReference type="SUPFAM" id="SSF55424">
    <property type="entry name" value="FAD/NAD-linked reductases, dimerisation (C-terminal) domain"/>
    <property type="match status" value="1"/>
</dbReference>
<evidence type="ECO:0000259" key="4">
    <source>
        <dbReference type="Pfam" id="PF02852"/>
    </source>
</evidence>
<accession>A0A098EHL5</accession>
<dbReference type="STRING" id="1499687.BN1080_00674"/>
<dbReference type="PRINTS" id="PR00411">
    <property type="entry name" value="PNDRDTASEI"/>
</dbReference>
<dbReference type="InterPro" id="IPR036188">
    <property type="entry name" value="FAD/NAD-bd_sf"/>
</dbReference>
<feature type="domain" description="Pyridine nucleotide-disulphide oxidoreductase dimerisation" evidence="4">
    <location>
        <begin position="336"/>
        <end position="441"/>
    </location>
</feature>
<keyword evidence="7" id="KW-1185">Reference proteome</keyword>
<dbReference type="Pfam" id="PF02852">
    <property type="entry name" value="Pyr_redox_dim"/>
    <property type="match status" value="1"/>
</dbReference>
<feature type="domain" description="FAD/NAD(P)-binding" evidence="5">
    <location>
        <begin position="5"/>
        <end position="315"/>
    </location>
</feature>
<dbReference type="GO" id="GO:0050660">
    <property type="term" value="F:flavin adenine dinucleotide binding"/>
    <property type="evidence" value="ECO:0007669"/>
    <property type="project" value="TreeGrafter"/>
</dbReference>
<dbReference type="OrthoDB" id="9800167at2"/>
<evidence type="ECO:0000256" key="1">
    <source>
        <dbReference type="ARBA" id="ARBA00001974"/>
    </source>
</evidence>
<protein>
    <submittedName>
        <fullName evidence="6">Dihydrolipoyl dehydrogenase</fullName>
    </submittedName>
</protein>
<dbReference type="InterPro" id="IPR023753">
    <property type="entry name" value="FAD/NAD-binding_dom"/>
</dbReference>
<dbReference type="PANTHER" id="PTHR43014">
    <property type="entry name" value="MERCURIC REDUCTASE"/>
    <property type="match status" value="1"/>
</dbReference>
<name>A0A098EHL5_9BACL</name>
<dbReference type="InterPro" id="IPR016156">
    <property type="entry name" value="FAD/NAD-linked_Rdtase_dimer_sf"/>
</dbReference>
<dbReference type="AlphaFoldDB" id="A0A098EHL5"/>
<evidence type="ECO:0000256" key="3">
    <source>
        <dbReference type="ARBA" id="ARBA00022827"/>
    </source>
</evidence>
<dbReference type="Pfam" id="PF07386">
    <property type="entry name" value="DUF1499"/>
    <property type="match status" value="1"/>
</dbReference>
<dbReference type="GO" id="GO:0003955">
    <property type="term" value="F:NAD(P)H dehydrogenase (quinone) activity"/>
    <property type="evidence" value="ECO:0007669"/>
    <property type="project" value="TreeGrafter"/>
</dbReference>
<evidence type="ECO:0000259" key="5">
    <source>
        <dbReference type="Pfam" id="PF07992"/>
    </source>
</evidence>
<dbReference type="InterPro" id="IPR004099">
    <property type="entry name" value="Pyr_nucl-diS_OxRdtase_dimer"/>
</dbReference>
<gene>
    <name evidence="6" type="primary">lpd_1</name>
    <name evidence="6" type="ORF">BN1080_00674</name>
</gene>
<dbReference type="EMBL" id="CCXS01000001">
    <property type="protein sequence ID" value="CEG21758.1"/>
    <property type="molecule type" value="Genomic_DNA"/>
</dbReference>
<dbReference type="Gene3D" id="3.50.50.60">
    <property type="entry name" value="FAD/NAD(P)-binding domain"/>
    <property type="match status" value="2"/>
</dbReference>
<keyword evidence="3" id="KW-0274">FAD</keyword>
<sequence>MVKKYDIAVIGAGAAGLTASFTAAGFSKKVVLIDKNLPGGECTWSGCIPSKSLINIAEEVHHARKYTPDLQVDTSEVLRDIKDIIQKVYEGESPEVLQESGIDFINGYAKFLDSHAVEVNGERVEAKKFILSTGSSPMVPPIEGLDQVSYLTNETIFTLDSFPETMTILGGGAIGVELSQALNRLGVKVTLVEKSERILPKDEEELVQMVQQRLIDEGVTIHTSATAVKAEQKGKNITLFVEKDGEELKIAGEGLLVALGRKANVEGYGLDKAGVKYDSKSIQVDDHLETTAKGIYAIGDVVGPYQLSHMANTQGITATQNAILPINKKMDYEHVTWCTYTDPELGHSGLSEEEAREKYGDSIRVYEHDYAHLDRANTKKDSIGKVKIILDKKGFILGASVLGDRAGEIISQIQTIKTLHINLGKLSGVIHPYPTYSEVLVKIGKKVYVDNLLNQPVVKAFNKAKDGENPVTTKGVLATAAIAAGSAVATMAVKNNVKPKLGVEDGRLKEVPSTPNAVSSQALDLEKYVAALPYHGSKSQAKKNLISMLKGYEGVTILQEDENYIYAVARSKTMKFKDDIEFYFNDAAQQIEFRSASRVGYSDAGVNRKRYNEMRNRYFSISSHNRDL</sequence>